<feature type="compositionally biased region" description="Low complexity" evidence="1">
    <location>
        <begin position="132"/>
        <end position="146"/>
    </location>
</feature>
<evidence type="ECO:0000256" key="1">
    <source>
        <dbReference type="SAM" id="MobiDB-lite"/>
    </source>
</evidence>
<protein>
    <submittedName>
        <fullName evidence="2">Uncharacterized protein</fullName>
    </submittedName>
</protein>
<proteinExistence type="predicted"/>
<dbReference type="Proteomes" id="UP000785679">
    <property type="component" value="Unassembled WGS sequence"/>
</dbReference>
<name>A0A8J8T323_HALGN</name>
<reference evidence="2" key="1">
    <citation type="submission" date="2019-06" db="EMBL/GenBank/DDBJ databases">
        <authorList>
            <person name="Zheng W."/>
        </authorList>
    </citation>
    <scope>NUCLEOTIDE SEQUENCE</scope>
    <source>
        <strain evidence="2">QDHG01</strain>
    </source>
</reference>
<feature type="compositionally biased region" description="Polar residues" evidence="1">
    <location>
        <begin position="28"/>
        <end position="49"/>
    </location>
</feature>
<organism evidence="2 3">
    <name type="scientific">Halteria grandinella</name>
    <dbReference type="NCBI Taxonomy" id="5974"/>
    <lineage>
        <taxon>Eukaryota</taxon>
        <taxon>Sar</taxon>
        <taxon>Alveolata</taxon>
        <taxon>Ciliophora</taxon>
        <taxon>Intramacronucleata</taxon>
        <taxon>Spirotrichea</taxon>
        <taxon>Stichotrichia</taxon>
        <taxon>Sporadotrichida</taxon>
        <taxon>Halteriidae</taxon>
        <taxon>Halteria</taxon>
    </lineage>
</organism>
<evidence type="ECO:0000313" key="2">
    <source>
        <dbReference type="EMBL" id="TNV80030.1"/>
    </source>
</evidence>
<keyword evidence="3" id="KW-1185">Reference proteome</keyword>
<dbReference type="EMBL" id="RRYP01008084">
    <property type="protein sequence ID" value="TNV80030.1"/>
    <property type="molecule type" value="Genomic_DNA"/>
</dbReference>
<feature type="compositionally biased region" description="Polar residues" evidence="1">
    <location>
        <begin position="147"/>
        <end position="157"/>
    </location>
</feature>
<sequence>MEEQKLSVEADFYLAIALQKSFDHEQKGTSSVATSKGRGSQLLSGSASDPSKVPSAKEEKKQKAKQKGLFSQMKNIDEDVTPSSLESVDSKGDENPPIVTSNSKTWGSRLHGWARGAFELAQSTVFKPPLQSQEDLLQQSSDSQSQTNIAPSKTHQPQAPAKKGLDPALLEPVTQGQFRDMMQTLTGLLNSKLDKIEKNYAEMQVVFKQEVSKVQSEVVKVQGEVAKVQGEVVKVQAEVVKVQGEQERMNIEIKGVNERLTKVQQDVRSLLVGREQSFPLGCMK</sequence>
<dbReference type="AlphaFoldDB" id="A0A8J8T323"/>
<gene>
    <name evidence="2" type="ORF">FGO68_gene16959</name>
</gene>
<evidence type="ECO:0000313" key="3">
    <source>
        <dbReference type="Proteomes" id="UP000785679"/>
    </source>
</evidence>
<feature type="region of interest" description="Disordered" evidence="1">
    <location>
        <begin position="24"/>
        <end position="106"/>
    </location>
</feature>
<comment type="caution">
    <text evidence="2">The sequence shown here is derived from an EMBL/GenBank/DDBJ whole genome shotgun (WGS) entry which is preliminary data.</text>
</comment>
<feature type="region of interest" description="Disordered" evidence="1">
    <location>
        <begin position="132"/>
        <end position="164"/>
    </location>
</feature>
<accession>A0A8J8T323</accession>